<evidence type="ECO:0000313" key="3">
    <source>
        <dbReference type="Proteomes" id="UP001152562"/>
    </source>
</evidence>
<protein>
    <submittedName>
        <fullName evidence="2">Uncharacterized protein</fullName>
    </submittedName>
</protein>
<reference evidence="2" key="1">
    <citation type="submission" date="2022-05" db="EMBL/GenBank/DDBJ databases">
        <authorList>
            <person name="Okamura Y."/>
        </authorList>
    </citation>
    <scope>NUCLEOTIDE SEQUENCE</scope>
</reference>
<dbReference type="EMBL" id="CALOZG010000035">
    <property type="protein sequence ID" value="CAH4033800.1"/>
    <property type="molecule type" value="Genomic_DNA"/>
</dbReference>
<evidence type="ECO:0000313" key="2">
    <source>
        <dbReference type="EMBL" id="CAH4033800.1"/>
    </source>
</evidence>
<sequence length="144" mass="16020">MTLFKTRSAALREGRHVARQVHERSGAGCDVIRHAGGAARRAEGVVHMRQPLQGDPRLAKLLLSTRAHVVGSFHLLTTPSRSRRTGIRPNGYHNFSVPCGIYAIILWTPTLLVHHLLSQSARLTRRIDMRQARDVVSTQSSIFA</sequence>
<dbReference type="AlphaFoldDB" id="A0A9P0XGK8"/>
<feature type="transmembrane region" description="Helical" evidence="1">
    <location>
        <begin position="95"/>
        <end position="117"/>
    </location>
</feature>
<organism evidence="2 3">
    <name type="scientific">Pieris brassicae</name>
    <name type="common">White butterfly</name>
    <name type="synonym">Large white butterfly</name>
    <dbReference type="NCBI Taxonomy" id="7116"/>
    <lineage>
        <taxon>Eukaryota</taxon>
        <taxon>Metazoa</taxon>
        <taxon>Ecdysozoa</taxon>
        <taxon>Arthropoda</taxon>
        <taxon>Hexapoda</taxon>
        <taxon>Insecta</taxon>
        <taxon>Pterygota</taxon>
        <taxon>Neoptera</taxon>
        <taxon>Endopterygota</taxon>
        <taxon>Lepidoptera</taxon>
        <taxon>Glossata</taxon>
        <taxon>Ditrysia</taxon>
        <taxon>Papilionoidea</taxon>
        <taxon>Pieridae</taxon>
        <taxon>Pierinae</taxon>
        <taxon>Pieris</taxon>
    </lineage>
</organism>
<keyword evidence="3" id="KW-1185">Reference proteome</keyword>
<keyword evidence="1" id="KW-0812">Transmembrane</keyword>
<name>A0A9P0XGK8_PIEBR</name>
<accession>A0A9P0XGK8</accession>
<gene>
    <name evidence="2" type="ORF">PIBRA_LOCUS10043</name>
</gene>
<comment type="caution">
    <text evidence="2">The sequence shown here is derived from an EMBL/GenBank/DDBJ whole genome shotgun (WGS) entry which is preliminary data.</text>
</comment>
<keyword evidence="1" id="KW-0472">Membrane</keyword>
<keyword evidence="1" id="KW-1133">Transmembrane helix</keyword>
<evidence type="ECO:0000256" key="1">
    <source>
        <dbReference type="SAM" id="Phobius"/>
    </source>
</evidence>
<proteinExistence type="predicted"/>
<dbReference type="Proteomes" id="UP001152562">
    <property type="component" value="Unassembled WGS sequence"/>
</dbReference>